<dbReference type="Proteomes" id="UP000269198">
    <property type="component" value="Unassembled WGS sequence"/>
</dbReference>
<dbReference type="PANTHER" id="PTHR43781:SF1">
    <property type="entry name" value="SACCHAROPINE DEHYDROGENASE"/>
    <property type="match status" value="1"/>
</dbReference>
<comment type="caution">
    <text evidence="2">The sequence shown here is derived from an EMBL/GenBank/DDBJ whole genome shotgun (WGS) entry which is preliminary data.</text>
</comment>
<reference evidence="2 3" key="1">
    <citation type="submission" date="2018-11" db="EMBL/GenBank/DDBJ databases">
        <title>The genome draft of YIM 96095.</title>
        <authorList>
            <person name="Tang S.-K."/>
            <person name="Chunyu W.-X."/>
            <person name="Feng Y.-Z."/>
        </authorList>
    </citation>
    <scope>NUCLEOTIDE SEQUENCE [LARGE SCALE GENOMIC DNA]</scope>
    <source>
        <strain evidence="2 3">YIM 96095</strain>
    </source>
</reference>
<dbReference type="OrthoDB" id="4414717at2"/>
<organism evidence="2 3">
    <name type="scientific">Halostreptopolyspora alba</name>
    <dbReference type="NCBI Taxonomy" id="2487137"/>
    <lineage>
        <taxon>Bacteria</taxon>
        <taxon>Bacillati</taxon>
        <taxon>Actinomycetota</taxon>
        <taxon>Actinomycetes</taxon>
        <taxon>Streptosporangiales</taxon>
        <taxon>Nocardiopsidaceae</taxon>
        <taxon>Halostreptopolyspora</taxon>
    </lineage>
</organism>
<name>A0A3N0E599_9ACTN</name>
<dbReference type="EMBL" id="RJMB01000019">
    <property type="protein sequence ID" value="RNL83022.1"/>
    <property type="molecule type" value="Genomic_DNA"/>
</dbReference>
<dbReference type="Gene3D" id="3.40.50.720">
    <property type="entry name" value="NAD(P)-binding Rossmann-like Domain"/>
    <property type="match status" value="1"/>
</dbReference>
<evidence type="ECO:0000259" key="1">
    <source>
        <dbReference type="Pfam" id="PF03435"/>
    </source>
</evidence>
<feature type="domain" description="Saccharopine dehydrogenase NADP binding" evidence="1">
    <location>
        <begin position="10"/>
        <end position="125"/>
    </location>
</feature>
<dbReference type="SUPFAM" id="SSF51735">
    <property type="entry name" value="NAD(P)-binding Rossmann-fold domains"/>
    <property type="match status" value="1"/>
</dbReference>
<evidence type="ECO:0000313" key="3">
    <source>
        <dbReference type="Proteomes" id="UP000269198"/>
    </source>
</evidence>
<keyword evidence="3" id="KW-1185">Reference proteome</keyword>
<proteinExistence type="predicted"/>
<dbReference type="InterPro" id="IPR036291">
    <property type="entry name" value="NAD(P)-bd_dom_sf"/>
</dbReference>
<dbReference type="InterPro" id="IPR005097">
    <property type="entry name" value="Sacchrp_dh_NADP-bd"/>
</dbReference>
<dbReference type="Pfam" id="PF03435">
    <property type="entry name" value="Sacchrp_dh_NADP"/>
    <property type="match status" value="1"/>
</dbReference>
<dbReference type="AlphaFoldDB" id="A0A3N0E599"/>
<protein>
    <submittedName>
        <fullName evidence="2">NAD-dependent epimerase/dehydratase family protein</fullName>
    </submittedName>
</protein>
<accession>A0A3N0E599</accession>
<evidence type="ECO:0000313" key="2">
    <source>
        <dbReference type="EMBL" id="RNL83022.1"/>
    </source>
</evidence>
<gene>
    <name evidence="2" type="ORF">EFW17_17570</name>
</gene>
<dbReference type="RefSeq" id="WP_123202499.1">
    <property type="nucleotide sequence ID" value="NZ_RJMB01000019.1"/>
</dbReference>
<dbReference type="PANTHER" id="PTHR43781">
    <property type="entry name" value="SACCHAROPINE DEHYDROGENASE"/>
    <property type="match status" value="1"/>
</dbReference>
<sequence length="366" mass="37507">MSAERESGTIGVLGGSGTVGRVAVNRLAEAGTGSLRVGARDVERARAAVREAGVAASRARVLGVDLRDPAQLAAFCSGCSVVVNCAGPSYQVLDTVARAALAAGADYVDAAGDTVAMRALSAEAPTELETRSAVFSAGLMPGLSGLLPRLLAEDGPLERLDTYVGGAAAIGPLSAVDALLTRGPGFGTALAAWRGGAVVPNALSPLRSVALPGFRGRVHAWPFLSAEAEELAATLGVDELRNYTVYVSERIPEALAGAWARDDVPIEEHVPSVVAAADADVAVGGPWYTLLFHARPRDRDRSGPTRLILRTPDSYALSGVVAALAARSLVEGGVPPGTHAAADVLDPRRTLDDLVADALVDEVDLG</sequence>